<dbReference type="Proteomes" id="UP001207468">
    <property type="component" value="Unassembled WGS sequence"/>
</dbReference>
<reference evidence="1" key="1">
    <citation type="submission" date="2021-03" db="EMBL/GenBank/DDBJ databases">
        <title>Evolutionary priming and transition to the ectomycorrhizal habit in an iconic lineage of mushroom-forming fungi: is preadaptation a requirement?</title>
        <authorList>
            <consortium name="DOE Joint Genome Institute"/>
            <person name="Looney B.P."/>
            <person name="Miyauchi S."/>
            <person name="Morin E."/>
            <person name="Drula E."/>
            <person name="Courty P.E."/>
            <person name="Chicoki N."/>
            <person name="Fauchery L."/>
            <person name="Kohler A."/>
            <person name="Kuo A."/>
            <person name="LaButti K."/>
            <person name="Pangilinan J."/>
            <person name="Lipzen A."/>
            <person name="Riley R."/>
            <person name="Andreopoulos W."/>
            <person name="He G."/>
            <person name="Johnson J."/>
            <person name="Barry K.W."/>
            <person name="Grigoriev I.V."/>
            <person name="Nagy L."/>
            <person name="Hibbett D."/>
            <person name="Henrissat B."/>
            <person name="Matheny P.B."/>
            <person name="Labbe J."/>
            <person name="Martin A.F."/>
        </authorList>
    </citation>
    <scope>NUCLEOTIDE SEQUENCE</scope>
    <source>
        <strain evidence="1">BPL698</strain>
    </source>
</reference>
<proteinExistence type="predicted"/>
<dbReference type="EMBL" id="JAGFNK010000014">
    <property type="protein sequence ID" value="KAI9512003.1"/>
    <property type="molecule type" value="Genomic_DNA"/>
</dbReference>
<name>A0ACC0UKB6_9AGAM</name>
<sequence length="728" mass="77821">MSYEASKADQIAYRYYTKLASVVHASRATAEPNPQAKVDKWFNLETPDAETFKENLRPYRSLSATPSPLPFELQVLLSVPDLSPNQVLVCKGADSSRLRIEPIPQFILLESWSVQFSPRPDGSAGDADLGLSTVYKHGIGLFRSIYSLLRVLPTWKLHKRLRRRGAVPSNRNANLNIELRVRNVRDLDGVLGFDVPPAAQAPPFVTESHTFPSVPHPYGNITLSVRYLTSPNFHLDELESLLSSRFFSLDEGADFTPTLVRNQQRESLSSSPGSLPLRTSLPASPPSSAPSADRIARPSAQPSQHARTTSFPTSSARLPPPLQGSRAGMASDSGGVSSHSSLSSRLEVPVFPTPNTRLRRESMGSDLPSLPGPLPIRRPQLNPLNPFKASTLSSGSPSLHSPSPSLRQASPLPSRGPGPPAVSSSPRVPPSPGGHGRLSSSPIAPLKPSPPFQPGSLGDKRSLNSADGGGSGSIGGGGGDARKRYSSSFGHRYKDSLGGASEGSTGSGEKKERESDKGGSPILFSTNPDEDDLSAFVNDASQPKPLSRQYRAQNPDPVLTGQVPDRSARPSRSSSPTAATYARDSPDSGNALGLGLGLAATGPLLTSEDAVDDHLRRMNATFVASLEMLGGPRRRERAQSSPGPGLRDGEYRNLGSPGRRVERISEITEEVSGSESASANQNSRESAARAHMQSLVSRPRPGSRTDSITSEEVIGKLELDERRQSMGQ</sequence>
<gene>
    <name evidence="1" type="ORF">F5148DRAFT_1166822</name>
</gene>
<protein>
    <submittedName>
        <fullName evidence="1">Autophagy-related protein 13-domain-containing protein</fullName>
    </submittedName>
</protein>
<comment type="caution">
    <text evidence="1">The sequence shown here is derived from an EMBL/GenBank/DDBJ whole genome shotgun (WGS) entry which is preliminary data.</text>
</comment>
<evidence type="ECO:0000313" key="1">
    <source>
        <dbReference type="EMBL" id="KAI9512003.1"/>
    </source>
</evidence>
<accession>A0ACC0UKB6</accession>
<evidence type="ECO:0000313" key="2">
    <source>
        <dbReference type="Proteomes" id="UP001207468"/>
    </source>
</evidence>
<organism evidence="1 2">
    <name type="scientific">Russula earlei</name>
    <dbReference type="NCBI Taxonomy" id="71964"/>
    <lineage>
        <taxon>Eukaryota</taxon>
        <taxon>Fungi</taxon>
        <taxon>Dikarya</taxon>
        <taxon>Basidiomycota</taxon>
        <taxon>Agaricomycotina</taxon>
        <taxon>Agaricomycetes</taxon>
        <taxon>Russulales</taxon>
        <taxon>Russulaceae</taxon>
        <taxon>Russula</taxon>
    </lineage>
</organism>
<keyword evidence="2" id="KW-1185">Reference proteome</keyword>